<dbReference type="AlphaFoldDB" id="A0A7W1XRA4"/>
<keyword evidence="2" id="KW-1185">Reference proteome</keyword>
<proteinExistence type="predicted"/>
<reference evidence="1 2" key="1">
    <citation type="submission" date="2020-07" db="EMBL/GenBank/DDBJ databases">
        <title>Thermoactinomyces phylogeny.</title>
        <authorList>
            <person name="Dunlap C."/>
        </authorList>
    </citation>
    <scope>NUCLEOTIDE SEQUENCE [LARGE SCALE GENOMIC DNA]</scope>
    <source>
        <strain evidence="1 2">AMNI-1</strain>
    </source>
</reference>
<gene>
    <name evidence="1" type="ORF">H2C83_05875</name>
</gene>
<dbReference type="EMBL" id="JACEOL010000018">
    <property type="protein sequence ID" value="MBA4601858.1"/>
    <property type="molecule type" value="Genomic_DNA"/>
</dbReference>
<protein>
    <submittedName>
        <fullName evidence="1">Uncharacterized protein</fullName>
    </submittedName>
</protein>
<name>A0A7W1XRA4_9BACL</name>
<comment type="caution">
    <text evidence="1">The sequence shown here is derived from an EMBL/GenBank/DDBJ whole genome shotgun (WGS) entry which is preliminary data.</text>
</comment>
<accession>A0A7W1XRA4</accession>
<evidence type="ECO:0000313" key="2">
    <source>
        <dbReference type="Proteomes" id="UP000538292"/>
    </source>
</evidence>
<evidence type="ECO:0000313" key="1">
    <source>
        <dbReference type="EMBL" id="MBA4601858.1"/>
    </source>
</evidence>
<sequence>MPWWTEGKDGPEKYRCDECNRWDAGKPVYRYEDKVFCSNSCLGKYRPREIDGDDEDYSFW</sequence>
<organism evidence="1 2">
    <name type="scientific">Thermoactinomyces mirandus</name>
    <dbReference type="NCBI Taxonomy" id="2756294"/>
    <lineage>
        <taxon>Bacteria</taxon>
        <taxon>Bacillati</taxon>
        <taxon>Bacillota</taxon>
        <taxon>Bacilli</taxon>
        <taxon>Bacillales</taxon>
        <taxon>Thermoactinomycetaceae</taxon>
        <taxon>Thermoactinomyces</taxon>
    </lineage>
</organism>
<dbReference type="RefSeq" id="WP_181738774.1">
    <property type="nucleotide sequence ID" value="NZ_JACEOL010000018.1"/>
</dbReference>
<dbReference type="Proteomes" id="UP000538292">
    <property type="component" value="Unassembled WGS sequence"/>
</dbReference>